<dbReference type="EMBL" id="CP051152">
    <property type="protein sequence ID" value="QJQ04601.1"/>
    <property type="molecule type" value="Genomic_DNA"/>
</dbReference>
<sequence>MKTKSTLSSPYESVFLLGAIALGFLLIWFYMLGARALVPTDEGRYAEMAREMVATGDWITQRLNGIKYFEKPPLQNWMNAISFELFGLGEWQARLWTGVCGLLGIAASAYTGAKVFSPRVGISTALILGSSFYWAAFGHVNTLDMGLAGMMTLALCGLLLAQHQNASATEQRNGMLLCWAGMALATMSKGLIGVVLPGAALVLYTLLTRDWALWTRLHMGKGLILFFAITTPWFILVWQKNPEHPHFFFIHEHFQRFTSTVHKRGGAWYYFFPLLILGIVPWLGLLLQGLWGALRETATGQTSNTAGGFQPKKMLLIWTVFIFFFFSISGSKLPSYILPIFPSIALLIACQLEKTSSLSMRIASGLFAAMGLAGLFFAPKIGELSKIAYEIPLYQAMVPWTLTAAGITLLGGIVAIFLAKRYKDMAVITLAVSGFIAGQALFLGHDTWGRYNAGLPHVAAIQAELTPDTPIYGVGLYEQSLPFYLGRTMTLVEATDELGFGLLQQPELWMPKIETFTQKWRADNASGKAAIAIVRPHIYQELLQQGLPMRIIAQDPKRIIVSNQTEVKSK</sequence>
<feature type="transmembrane region" description="Helical" evidence="8">
    <location>
        <begin position="219"/>
        <end position="238"/>
    </location>
</feature>
<evidence type="ECO:0000256" key="7">
    <source>
        <dbReference type="ARBA" id="ARBA00023136"/>
    </source>
</evidence>
<evidence type="ECO:0000259" key="10">
    <source>
        <dbReference type="Pfam" id="PF18583"/>
    </source>
</evidence>
<keyword evidence="7 8" id="KW-0472">Membrane</keyword>
<dbReference type="OrthoDB" id="9775035at2"/>
<dbReference type="PANTHER" id="PTHR33908:SF3">
    <property type="entry name" value="UNDECAPRENYL PHOSPHATE-ALPHA-4-AMINO-4-DEOXY-L-ARABINOSE ARABINOSYL TRANSFERASE"/>
    <property type="match status" value="1"/>
</dbReference>
<feature type="transmembrane region" description="Helical" evidence="8">
    <location>
        <begin position="425"/>
        <end position="443"/>
    </location>
</feature>
<dbReference type="PANTHER" id="PTHR33908">
    <property type="entry name" value="MANNOSYLTRANSFERASE YKCB-RELATED"/>
    <property type="match status" value="1"/>
</dbReference>
<feature type="transmembrane region" description="Helical" evidence="8">
    <location>
        <begin position="174"/>
        <end position="207"/>
    </location>
</feature>
<feature type="transmembrane region" description="Helical" evidence="8">
    <location>
        <begin position="314"/>
        <end position="330"/>
    </location>
</feature>
<evidence type="ECO:0000256" key="1">
    <source>
        <dbReference type="ARBA" id="ARBA00004651"/>
    </source>
</evidence>
<feature type="transmembrane region" description="Helical" evidence="8">
    <location>
        <begin position="398"/>
        <end position="418"/>
    </location>
</feature>
<evidence type="ECO:0000259" key="9">
    <source>
        <dbReference type="Pfam" id="PF13231"/>
    </source>
</evidence>
<organism evidence="11 12">
    <name type="scientific">Undibacterium piscinae</name>
    <dbReference type="NCBI Taxonomy" id="2495591"/>
    <lineage>
        <taxon>Bacteria</taxon>
        <taxon>Pseudomonadati</taxon>
        <taxon>Pseudomonadota</taxon>
        <taxon>Betaproteobacteria</taxon>
        <taxon>Burkholderiales</taxon>
        <taxon>Oxalobacteraceae</taxon>
        <taxon>Undibacterium</taxon>
    </lineage>
</organism>
<feature type="domain" description="Glycosyltransferase RgtA/B/C/D-like" evidence="9">
    <location>
        <begin position="71"/>
        <end position="234"/>
    </location>
</feature>
<dbReference type="InterPro" id="IPR038731">
    <property type="entry name" value="RgtA/B/C-like"/>
</dbReference>
<feature type="transmembrane region" description="Helical" evidence="8">
    <location>
        <begin position="119"/>
        <end position="136"/>
    </location>
</feature>
<feature type="domain" description="Aminoarabinose transferase C-terminal" evidence="10">
    <location>
        <begin position="458"/>
        <end position="563"/>
    </location>
</feature>
<protein>
    <submittedName>
        <fullName evidence="11">Glycosyltransferase family 39 protein</fullName>
    </submittedName>
</protein>
<feature type="transmembrane region" description="Helical" evidence="8">
    <location>
        <begin position="95"/>
        <end position="113"/>
    </location>
</feature>
<accession>A0A6M3ZZV8</accession>
<dbReference type="Pfam" id="PF18583">
    <property type="entry name" value="Arnt_C"/>
    <property type="match status" value="1"/>
</dbReference>
<evidence type="ECO:0000256" key="8">
    <source>
        <dbReference type="SAM" id="Phobius"/>
    </source>
</evidence>
<dbReference type="AlphaFoldDB" id="A0A6M3ZZV8"/>
<dbReference type="GO" id="GO:0005886">
    <property type="term" value="C:plasma membrane"/>
    <property type="evidence" value="ECO:0007669"/>
    <property type="project" value="UniProtKB-SubCell"/>
</dbReference>
<reference evidence="11 12" key="1">
    <citation type="journal article" date="2019" name="Int. J. Syst. Evol. Microbiol.">
        <title>Undibacterium piscinae sp. nov., isolated from Korean shiner intestine.</title>
        <authorList>
            <person name="Lee S.Y."/>
            <person name="Kang W."/>
            <person name="Kim P.S."/>
            <person name="Kim H.S."/>
            <person name="Sung H."/>
            <person name="Shin N.R."/>
            <person name="Whon T.W."/>
            <person name="Yun J.H."/>
            <person name="Lee J.Y."/>
            <person name="Lee J.Y."/>
            <person name="Jung M.J."/>
            <person name="Jeong Y.S."/>
            <person name="Tak E.J."/>
            <person name="Han J.E."/>
            <person name="Hyun D.W."/>
            <person name="Kang M.S."/>
            <person name="Lee K.E."/>
            <person name="Lee B.H."/>
            <person name="Bae J.W."/>
        </authorList>
    </citation>
    <scope>NUCLEOTIDE SEQUENCE [LARGE SCALE GENOMIC DNA]</scope>
    <source>
        <strain evidence="11 12">S11R28</strain>
    </source>
</reference>
<evidence type="ECO:0000256" key="4">
    <source>
        <dbReference type="ARBA" id="ARBA00022679"/>
    </source>
</evidence>
<dbReference type="GO" id="GO:0009103">
    <property type="term" value="P:lipopolysaccharide biosynthetic process"/>
    <property type="evidence" value="ECO:0007669"/>
    <property type="project" value="UniProtKB-ARBA"/>
</dbReference>
<gene>
    <name evidence="11" type="ORF">EJG51_000640</name>
</gene>
<feature type="transmembrane region" description="Helical" evidence="8">
    <location>
        <begin position="267"/>
        <end position="294"/>
    </location>
</feature>
<dbReference type="GO" id="GO:0016763">
    <property type="term" value="F:pentosyltransferase activity"/>
    <property type="evidence" value="ECO:0007669"/>
    <property type="project" value="TreeGrafter"/>
</dbReference>
<dbReference type="GO" id="GO:0010041">
    <property type="term" value="P:response to iron(III) ion"/>
    <property type="evidence" value="ECO:0007669"/>
    <property type="project" value="TreeGrafter"/>
</dbReference>
<evidence type="ECO:0000313" key="12">
    <source>
        <dbReference type="Proteomes" id="UP000274350"/>
    </source>
</evidence>
<keyword evidence="6 8" id="KW-1133">Transmembrane helix</keyword>
<proteinExistence type="predicted"/>
<keyword evidence="4 11" id="KW-0808">Transferase</keyword>
<dbReference type="KEGG" id="upi:EJG51_000640"/>
<evidence type="ECO:0000256" key="5">
    <source>
        <dbReference type="ARBA" id="ARBA00022692"/>
    </source>
</evidence>
<keyword evidence="2" id="KW-1003">Cell membrane</keyword>
<evidence type="ECO:0000313" key="11">
    <source>
        <dbReference type="EMBL" id="QJQ04601.1"/>
    </source>
</evidence>
<comment type="subcellular location">
    <subcellularLocation>
        <location evidence="1">Cell membrane</location>
        <topology evidence="1">Multi-pass membrane protein</topology>
    </subcellularLocation>
</comment>
<dbReference type="Pfam" id="PF13231">
    <property type="entry name" value="PMT_2"/>
    <property type="match status" value="1"/>
</dbReference>
<feature type="transmembrane region" description="Helical" evidence="8">
    <location>
        <begin position="14"/>
        <end position="38"/>
    </location>
</feature>
<evidence type="ECO:0000256" key="3">
    <source>
        <dbReference type="ARBA" id="ARBA00022676"/>
    </source>
</evidence>
<dbReference type="Proteomes" id="UP000274350">
    <property type="component" value="Chromosome"/>
</dbReference>
<keyword evidence="12" id="KW-1185">Reference proteome</keyword>
<feature type="transmembrane region" description="Helical" evidence="8">
    <location>
        <begin position="143"/>
        <end position="162"/>
    </location>
</feature>
<dbReference type="InterPro" id="IPR040845">
    <property type="entry name" value="Arnt_C"/>
</dbReference>
<evidence type="ECO:0000256" key="6">
    <source>
        <dbReference type="ARBA" id="ARBA00022989"/>
    </source>
</evidence>
<keyword evidence="5 8" id="KW-0812">Transmembrane</keyword>
<feature type="transmembrane region" description="Helical" evidence="8">
    <location>
        <begin position="359"/>
        <end position="378"/>
    </location>
</feature>
<keyword evidence="3" id="KW-0328">Glycosyltransferase</keyword>
<name>A0A6M3ZZV8_9BURK</name>
<dbReference type="InterPro" id="IPR050297">
    <property type="entry name" value="LipidA_mod_glycosyltrf_83"/>
</dbReference>
<evidence type="ECO:0000256" key="2">
    <source>
        <dbReference type="ARBA" id="ARBA00022475"/>
    </source>
</evidence>